<dbReference type="EMBL" id="BPLQ01013422">
    <property type="protein sequence ID" value="GIY71978.1"/>
    <property type="molecule type" value="Genomic_DNA"/>
</dbReference>
<name>A0AAV4VPB1_9ARAC</name>
<evidence type="ECO:0000313" key="2">
    <source>
        <dbReference type="Proteomes" id="UP001054837"/>
    </source>
</evidence>
<proteinExistence type="predicted"/>
<dbReference type="AlphaFoldDB" id="A0AAV4VPB1"/>
<comment type="caution">
    <text evidence="1">The sequence shown here is derived from an EMBL/GenBank/DDBJ whole genome shotgun (WGS) entry which is preliminary data.</text>
</comment>
<keyword evidence="2" id="KW-1185">Reference proteome</keyword>
<organism evidence="1 2">
    <name type="scientific">Caerostris darwini</name>
    <dbReference type="NCBI Taxonomy" id="1538125"/>
    <lineage>
        <taxon>Eukaryota</taxon>
        <taxon>Metazoa</taxon>
        <taxon>Ecdysozoa</taxon>
        <taxon>Arthropoda</taxon>
        <taxon>Chelicerata</taxon>
        <taxon>Arachnida</taxon>
        <taxon>Araneae</taxon>
        <taxon>Araneomorphae</taxon>
        <taxon>Entelegynae</taxon>
        <taxon>Araneoidea</taxon>
        <taxon>Araneidae</taxon>
        <taxon>Caerostris</taxon>
    </lineage>
</organism>
<gene>
    <name evidence="1" type="ORF">CDAR_236641</name>
</gene>
<accession>A0AAV4VPB1</accession>
<sequence length="82" mass="9262">MTACRIFNIKKKEKKNHVWFFAGIGNHSSRNAAYACPLASFFLHASDLQGQKEDTGTEPQLEDVVSFLRLIPNWSETGGEYN</sequence>
<evidence type="ECO:0000313" key="1">
    <source>
        <dbReference type="EMBL" id="GIY71978.1"/>
    </source>
</evidence>
<dbReference type="Proteomes" id="UP001054837">
    <property type="component" value="Unassembled WGS sequence"/>
</dbReference>
<protein>
    <submittedName>
        <fullName evidence="1">Uncharacterized protein</fullName>
    </submittedName>
</protein>
<reference evidence="1 2" key="1">
    <citation type="submission" date="2021-06" db="EMBL/GenBank/DDBJ databases">
        <title>Caerostris darwini draft genome.</title>
        <authorList>
            <person name="Kono N."/>
            <person name="Arakawa K."/>
        </authorList>
    </citation>
    <scope>NUCLEOTIDE SEQUENCE [LARGE SCALE GENOMIC DNA]</scope>
</reference>